<feature type="compositionally biased region" description="Basic and acidic residues" evidence="1">
    <location>
        <begin position="522"/>
        <end position="531"/>
    </location>
</feature>
<dbReference type="Gene3D" id="1.20.150.30">
    <property type="entry name" value="Zincin-like metallopeptidase, N-terminal domain"/>
    <property type="match status" value="1"/>
</dbReference>
<dbReference type="SUPFAM" id="SSF55486">
    <property type="entry name" value="Metalloproteases ('zincins'), catalytic domain"/>
    <property type="match status" value="1"/>
</dbReference>
<keyword evidence="2" id="KW-0482">Metalloprotease</keyword>
<evidence type="ECO:0000313" key="3">
    <source>
        <dbReference type="Proteomes" id="UP000326464"/>
    </source>
</evidence>
<dbReference type="InterPro" id="IPR042271">
    <property type="entry name" value="Zinicin_2_N"/>
</dbReference>
<keyword evidence="2" id="KW-0645">Protease</keyword>
<dbReference type="NCBIfam" id="TIGR03624">
    <property type="entry name" value="putative hydrolase"/>
    <property type="match status" value="1"/>
</dbReference>
<dbReference type="OrthoDB" id="8478472at2"/>
<proteinExistence type="predicted"/>
<evidence type="ECO:0000313" key="2">
    <source>
        <dbReference type="EMBL" id="MPY09572.1"/>
    </source>
</evidence>
<protein>
    <submittedName>
        <fullName evidence="2">Zinc-dependent metalloprotease</fullName>
    </submittedName>
</protein>
<dbReference type="GO" id="GO:0006508">
    <property type="term" value="P:proteolysis"/>
    <property type="evidence" value="ECO:0007669"/>
    <property type="project" value="UniProtKB-KW"/>
</dbReference>
<dbReference type="InterPro" id="IPR018766">
    <property type="entry name" value="Zinicin_2"/>
</dbReference>
<reference evidence="3" key="1">
    <citation type="submission" date="2019-07" db="EMBL/GenBank/DDBJ databases">
        <title>Arthrobacter KR32 sp. nov., isolated from mountain cheese made of cows milk.</title>
        <authorList>
            <person name="Flegler A."/>
        </authorList>
    </citation>
    <scope>NUCLEOTIDE SEQUENCE [LARGE SCALE GENOMIC DNA]</scope>
    <source>
        <strain evidence="3">KR32</strain>
    </source>
</reference>
<organism evidence="2 3">
    <name type="scientific">Arthrobacter bussei</name>
    <dbReference type="NCBI Taxonomy" id="2594179"/>
    <lineage>
        <taxon>Bacteria</taxon>
        <taxon>Bacillati</taxon>
        <taxon>Actinomycetota</taxon>
        <taxon>Actinomycetes</taxon>
        <taxon>Micrococcales</taxon>
        <taxon>Micrococcaceae</taxon>
        <taxon>Arthrobacter</taxon>
    </lineage>
</organism>
<sequence length="531" mass="56182">MPGPAKLLPGPVVSVTNPSNPSNGDDDTPQDPLSEMLSKMFGGGAGGFDPQEIAKAAGLPSDPAAMAMMMQQVQAMFSTPSEGPVNWTMAHDQARRVAASDNDPSVTALQRRSVDESLKLAEMWLDPVTDFPSTGQLGRAWSRAEWVEATMTTWRRLTEPVATSIAKALSDVISEQLPEEMKSMMGMMGGPASMLQNVGGAMFGMQLGQAVGALSKDVVGSTDIGVPLADGRMALLPANVAAFGEGLDIPEQEVQLFLAVREAAHVRLFTHIPWLTGHLLGSIERYARGIHIDMNKIEEAARDIDPTNPESLQGALSQGVFMPERTPEQDAALVRLETTLALVEGWVDETTAAAAANLPSAGALREMVRRRRATGGPAEHAFASLVGLELRPRRLRDAAALWSLLTTERGIEGRDALWQHPDLLPNAEDLDDPAGFSERRRLLESSDADVDAALERLLSGGFEPAAEPSDSGAAEAEDNSAHAAADDPGTVEETGGGTASDAAQEPDGTPRAGEEPNGSQDPDAHDGGSNR</sequence>
<feature type="compositionally biased region" description="Polar residues" evidence="1">
    <location>
        <begin position="14"/>
        <end position="23"/>
    </location>
</feature>
<dbReference type="Proteomes" id="UP000326464">
    <property type="component" value="Unassembled WGS sequence"/>
</dbReference>
<name>A0A7X1NMM4_9MICC</name>
<dbReference type="PANTHER" id="PTHR39420">
    <property type="match status" value="1"/>
</dbReference>
<dbReference type="EMBL" id="VJXX01000001">
    <property type="protein sequence ID" value="MPY09572.1"/>
    <property type="molecule type" value="Genomic_DNA"/>
</dbReference>
<dbReference type="RefSeq" id="WP_152813856.1">
    <property type="nucleotide sequence ID" value="NZ_VJXX01000001.1"/>
</dbReference>
<keyword evidence="3" id="KW-1185">Reference proteome</keyword>
<dbReference type="AlphaFoldDB" id="A0A7X1NMM4"/>
<dbReference type="Pfam" id="PF10103">
    <property type="entry name" value="Zincin_2"/>
    <property type="match status" value="1"/>
</dbReference>
<gene>
    <name evidence="2" type="ORF">FNH21_02350</name>
</gene>
<dbReference type="PANTHER" id="PTHR39420:SF2">
    <property type="entry name" value="HYDROLASE"/>
    <property type="match status" value="1"/>
</dbReference>
<evidence type="ECO:0000256" key="1">
    <source>
        <dbReference type="SAM" id="MobiDB-lite"/>
    </source>
</evidence>
<feature type="region of interest" description="Disordered" evidence="1">
    <location>
        <begin position="461"/>
        <end position="531"/>
    </location>
</feature>
<comment type="caution">
    <text evidence="2">The sequence shown here is derived from an EMBL/GenBank/DDBJ whole genome shotgun (WGS) entry which is preliminary data.</text>
</comment>
<keyword evidence="2" id="KW-0378">Hydrolase</keyword>
<feature type="region of interest" description="Disordered" evidence="1">
    <location>
        <begin position="1"/>
        <end position="35"/>
    </location>
</feature>
<accession>A0A7X1NMM4</accession>
<dbReference type="GO" id="GO:0008237">
    <property type="term" value="F:metallopeptidase activity"/>
    <property type="evidence" value="ECO:0007669"/>
    <property type="project" value="UniProtKB-KW"/>
</dbReference>